<keyword evidence="4 5" id="KW-0472">Membrane</keyword>
<sequence>MTPELTYLAYSILLLFIVVMIQASANIRQHGGLVLANNRDNLPASNTFPARAKRNVENLRENLWFFVPLVLIAAVANISNQWTILGAQLFFWARVGHAVIYLAGWPVIRPLFWLAGIVACAFIFLAVLGILN</sequence>
<evidence type="ECO:0000313" key="6">
    <source>
        <dbReference type="EMBL" id="QGZ95168.1"/>
    </source>
</evidence>
<dbReference type="Proteomes" id="UP000431269">
    <property type="component" value="Chromosome"/>
</dbReference>
<dbReference type="PANTHER" id="PTHR35371">
    <property type="entry name" value="INNER MEMBRANE PROTEIN"/>
    <property type="match status" value="1"/>
</dbReference>
<dbReference type="RefSeq" id="WP_158766053.1">
    <property type="nucleotide sequence ID" value="NZ_CP047045.1"/>
</dbReference>
<accession>A0A6I6MP66</accession>
<evidence type="ECO:0000256" key="3">
    <source>
        <dbReference type="ARBA" id="ARBA00022989"/>
    </source>
</evidence>
<dbReference type="PANTHER" id="PTHR35371:SF1">
    <property type="entry name" value="BLR7753 PROTEIN"/>
    <property type="match status" value="1"/>
</dbReference>
<name>A0A6I6MP66_9CAUL</name>
<dbReference type="KEGG" id="tsv:DSM104635_02012"/>
<dbReference type="SUPFAM" id="SSF161084">
    <property type="entry name" value="MAPEG domain-like"/>
    <property type="match status" value="1"/>
</dbReference>
<evidence type="ECO:0000256" key="5">
    <source>
        <dbReference type="SAM" id="Phobius"/>
    </source>
</evidence>
<dbReference type="EMBL" id="CP047045">
    <property type="protein sequence ID" value="QGZ95168.1"/>
    <property type="molecule type" value="Genomic_DNA"/>
</dbReference>
<keyword evidence="2 5" id="KW-0812">Transmembrane</keyword>
<dbReference type="AlphaFoldDB" id="A0A6I6MP66"/>
<organism evidence="6 7">
    <name type="scientific">Terricaulis silvestris</name>
    <dbReference type="NCBI Taxonomy" id="2686094"/>
    <lineage>
        <taxon>Bacteria</taxon>
        <taxon>Pseudomonadati</taxon>
        <taxon>Pseudomonadota</taxon>
        <taxon>Alphaproteobacteria</taxon>
        <taxon>Caulobacterales</taxon>
        <taxon>Caulobacteraceae</taxon>
        <taxon>Terricaulis</taxon>
    </lineage>
</organism>
<comment type="subcellular location">
    <subcellularLocation>
        <location evidence="1">Membrane</location>
    </subcellularLocation>
</comment>
<feature type="transmembrane region" description="Helical" evidence="5">
    <location>
        <begin position="6"/>
        <end position="25"/>
    </location>
</feature>
<gene>
    <name evidence="6" type="ORF">DSM104635_02012</name>
</gene>
<feature type="transmembrane region" description="Helical" evidence="5">
    <location>
        <begin position="111"/>
        <end position="131"/>
    </location>
</feature>
<evidence type="ECO:0000313" key="7">
    <source>
        <dbReference type="Proteomes" id="UP000431269"/>
    </source>
</evidence>
<dbReference type="InterPro" id="IPR023352">
    <property type="entry name" value="MAPEG-like_dom_sf"/>
</dbReference>
<reference evidence="7" key="1">
    <citation type="submission" date="2019-12" db="EMBL/GenBank/DDBJ databases">
        <title>Complete genome of Terracaulis silvestris 0127_4.</title>
        <authorList>
            <person name="Vieira S."/>
            <person name="Riedel T."/>
            <person name="Sproer C."/>
            <person name="Pascual J."/>
            <person name="Boedeker C."/>
            <person name="Overmann J."/>
        </authorList>
    </citation>
    <scope>NUCLEOTIDE SEQUENCE [LARGE SCALE GENOMIC DNA]</scope>
    <source>
        <strain evidence="7">0127_4</strain>
    </source>
</reference>
<protein>
    <submittedName>
        <fullName evidence="6">MAPEG family protein</fullName>
    </submittedName>
</protein>
<keyword evidence="3 5" id="KW-1133">Transmembrane helix</keyword>
<feature type="transmembrane region" description="Helical" evidence="5">
    <location>
        <begin position="63"/>
        <end position="79"/>
    </location>
</feature>
<dbReference type="Gene3D" id="1.20.120.550">
    <property type="entry name" value="Membrane associated eicosanoid/glutathione metabolism-like domain"/>
    <property type="match status" value="1"/>
</dbReference>
<dbReference type="Pfam" id="PF01124">
    <property type="entry name" value="MAPEG"/>
    <property type="match status" value="1"/>
</dbReference>
<keyword evidence="7" id="KW-1185">Reference proteome</keyword>
<dbReference type="InterPro" id="IPR001129">
    <property type="entry name" value="Membr-assoc_MAPEG"/>
</dbReference>
<proteinExistence type="predicted"/>
<evidence type="ECO:0000256" key="4">
    <source>
        <dbReference type="ARBA" id="ARBA00023136"/>
    </source>
</evidence>
<evidence type="ECO:0000256" key="2">
    <source>
        <dbReference type="ARBA" id="ARBA00022692"/>
    </source>
</evidence>
<dbReference type="GO" id="GO:0016020">
    <property type="term" value="C:membrane"/>
    <property type="evidence" value="ECO:0007669"/>
    <property type="project" value="UniProtKB-SubCell"/>
</dbReference>
<evidence type="ECO:0000256" key="1">
    <source>
        <dbReference type="ARBA" id="ARBA00004370"/>
    </source>
</evidence>